<keyword evidence="2" id="KW-1185">Reference proteome</keyword>
<reference evidence="1" key="1">
    <citation type="submission" date="2022-07" db="EMBL/GenBank/DDBJ databases">
        <title>Chromosome-level genome of Muraenolepis orangiensis.</title>
        <authorList>
            <person name="Kim J."/>
        </authorList>
    </citation>
    <scope>NUCLEOTIDE SEQUENCE</scope>
    <source>
        <strain evidence="1">KU_S4_2022</strain>
        <tissue evidence="1">Muscle</tissue>
    </source>
</reference>
<name>A0A9Q0IBL8_9TELE</name>
<accession>A0A9Q0IBL8</accession>
<organism evidence="1 2">
    <name type="scientific">Muraenolepis orangiensis</name>
    <name type="common">Patagonian moray cod</name>
    <dbReference type="NCBI Taxonomy" id="630683"/>
    <lineage>
        <taxon>Eukaryota</taxon>
        <taxon>Metazoa</taxon>
        <taxon>Chordata</taxon>
        <taxon>Craniata</taxon>
        <taxon>Vertebrata</taxon>
        <taxon>Euteleostomi</taxon>
        <taxon>Actinopterygii</taxon>
        <taxon>Neopterygii</taxon>
        <taxon>Teleostei</taxon>
        <taxon>Neoteleostei</taxon>
        <taxon>Acanthomorphata</taxon>
        <taxon>Zeiogadaria</taxon>
        <taxon>Gadariae</taxon>
        <taxon>Gadiformes</taxon>
        <taxon>Muraenolepidoidei</taxon>
        <taxon>Muraenolepididae</taxon>
        <taxon>Muraenolepis</taxon>
    </lineage>
</organism>
<evidence type="ECO:0000313" key="2">
    <source>
        <dbReference type="Proteomes" id="UP001148018"/>
    </source>
</evidence>
<proteinExistence type="predicted"/>
<sequence length="147" mass="15929">MEPTSGIDLDGKLHLGTYLEGNLRVGQTLRETYVWEHGTYVWDRLGGEPTSGNIDLCLGQTWRGSYFWGRLGGEPTSGNMEPTSGIDLEGNLRVGQTEGNLCLGTDLEGNLHLGTSTYVWDRLGGDPTSGADLEGSLLLGTWNQRLG</sequence>
<dbReference type="AlphaFoldDB" id="A0A9Q0IBL8"/>
<dbReference type="EMBL" id="JANIIK010000113">
    <property type="protein sequence ID" value="KAJ3592674.1"/>
    <property type="molecule type" value="Genomic_DNA"/>
</dbReference>
<comment type="caution">
    <text evidence="1">The sequence shown here is derived from an EMBL/GenBank/DDBJ whole genome shotgun (WGS) entry which is preliminary data.</text>
</comment>
<evidence type="ECO:0000313" key="1">
    <source>
        <dbReference type="EMBL" id="KAJ3592674.1"/>
    </source>
</evidence>
<gene>
    <name evidence="1" type="ORF">NHX12_007801</name>
</gene>
<dbReference type="Proteomes" id="UP001148018">
    <property type="component" value="Unassembled WGS sequence"/>
</dbReference>
<protein>
    <submittedName>
        <fullName evidence="1">Uncharacterized protein</fullName>
    </submittedName>
</protein>